<accession>A0A5B7FAC2</accession>
<organism evidence="1 2">
    <name type="scientific">Portunus trituberculatus</name>
    <name type="common">Swimming crab</name>
    <name type="synonym">Neptunus trituberculatus</name>
    <dbReference type="NCBI Taxonomy" id="210409"/>
    <lineage>
        <taxon>Eukaryota</taxon>
        <taxon>Metazoa</taxon>
        <taxon>Ecdysozoa</taxon>
        <taxon>Arthropoda</taxon>
        <taxon>Crustacea</taxon>
        <taxon>Multicrustacea</taxon>
        <taxon>Malacostraca</taxon>
        <taxon>Eumalacostraca</taxon>
        <taxon>Eucarida</taxon>
        <taxon>Decapoda</taxon>
        <taxon>Pleocyemata</taxon>
        <taxon>Brachyura</taxon>
        <taxon>Eubrachyura</taxon>
        <taxon>Portunoidea</taxon>
        <taxon>Portunidae</taxon>
        <taxon>Portuninae</taxon>
        <taxon>Portunus</taxon>
    </lineage>
</organism>
<proteinExistence type="predicted"/>
<keyword evidence="2" id="KW-1185">Reference proteome</keyword>
<comment type="caution">
    <text evidence="1">The sequence shown here is derived from an EMBL/GenBank/DDBJ whole genome shotgun (WGS) entry which is preliminary data.</text>
</comment>
<reference evidence="1 2" key="1">
    <citation type="submission" date="2019-05" db="EMBL/GenBank/DDBJ databases">
        <title>Another draft genome of Portunus trituberculatus and its Hox gene families provides insights of decapod evolution.</title>
        <authorList>
            <person name="Jeong J.-H."/>
            <person name="Song I."/>
            <person name="Kim S."/>
            <person name="Choi T."/>
            <person name="Kim D."/>
            <person name="Ryu S."/>
            <person name="Kim W."/>
        </authorList>
    </citation>
    <scope>NUCLEOTIDE SEQUENCE [LARGE SCALE GENOMIC DNA]</scope>
    <source>
        <tissue evidence="1">Muscle</tissue>
    </source>
</reference>
<sequence length="72" mass="8029">MGELIVPRPTNRNPRSLPLSSLMQQTLNRIHCNVVWPVPATPSPFPDAEFTVVPQTSATPPLHTYDLKKVLL</sequence>
<dbReference type="Proteomes" id="UP000324222">
    <property type="component" value="Unassembled WGS sequence"/>
</dbReference>
<evidence type="ECO:0000313" key="2">
    <source>
        <dbReference type="Proteomes" id="UP000324222"/>
    </source>
</evidence>
<gene>
    <name evidence="1" type="ORF">E2C01_035656</name>
</gene>
<dbReference type="AlphaFoldDB" id="A0A5B7FAC2"/>
<name>A0A5B7FAC2_PORTR</name>
<dbReference type="EMBL" id="VSRR010005285">
    <property type="protein sequence ID" value="MPC42043.1"/>
    <property type="molecule type" value="Genomic_DNA"/>
</dbReference>
<protein>
    <submittedName>
        <fullName evidence="1">Uncharacterized protein</fullName>
    </submittedName>
</protein>
<evidence type="ECO:0000313" key="1">
    <source>
        <dbReference type="EMBL" id="MPC42043.1"/>
    </source>
</evidence>